<dbReference type="AlphaFoldDB" id="A0A1F6WZM3"/>
<keyword evidence="1" id="KW-0812">Transmembrane</keyword>
<evidence type="ECO:0000313" key="2">
    <source>
        <dbReference type="EMBL" id="OGI87312.1"/>
    </source>
</evidence>
<name>A0A1F6WZM3_9BACT</name>
<evidence type="ECO:0000313" key="3">
    <source>
        <dbReference type="Proteomes" id="UP000177001"/>
    </source>
</evidence>
<protein>
    <recommendedName>
        <fullName evidence="4">POTRA domain-containing protein</fullName>
    </recommendedName>
</protein>
<dbReference type="EMBL" id="MFUR01000003">
    <property type="protein sequence ID" value="OGI87312.1"/>
    <property type="molecule type" value="Genomic_DNA"/>
</dbReference>
<dbReference type="Proteomes" id="UP000177001">
    <property type="component" value="Unassembled WGS sequence"/>
</dbReference>
<reference evidence="2 3" key="1">
    <citation type="journal article" date="2016" name="Nat. Commun.">
        <title>Thousands of microbial genomes shed light on interconnected biogeochemical processes in an aquifer system.</title>
        <authorList>
            <person name="Anantharaman K."/>
            <person name="Brown C.T."/>
            <person name="Hug L.A."/>
            <person name="Sharon I."/>
            <person name="Castelle C.J."/>
            <person name="Probst A.J."/>
            <person name="Thomas B.C."/>
            <person name="Singh A."/>
            <person name="Wilkins M.J."/>
            <person name="Karaoz U."/>
            <person name="Brodie E.L."/>
            <person name="Williams K.H."/>
            <person name="Hubbard S.S."/>
            <person name="Banfield J.F."/>
        </authorList>
    </citation>
    <scope>NUCLEOTIDE SEQUENCE [LARGE SCALE GENOMIC DNA]</scope>
</reference>
<evidence type="ECO:0008006" key="4">
    <source>
        <dbReference type="Google" id="ProtNLM"/>
    </source>
</evidence>
<comment type="caution">
    <text evidence="2">The sequence shown here is derived from an EMBL/GenBank/DDBJ whole genome shotgun (WGS) entry which is preliminary data.</text>
</comment>
<accession>A0A1F6WZM3</accession>
<feature type="transmembrane region" description="Helical" evidence="1">
    <location>
        <begin position="21"/>
        <end position="43"/>
    </location>
</feature>
<proteinExistence type="predicted"/>
<sequence length="291" mass="33818">MKRNVLNSPRLLEFKKKRQKIFLNKIFLSLFALLFIFAGLAYISHLEQLNISEVEITGNKVESKEMIETAVKKEITGNYLWFFPKTNIFFYPKDNIEKDLFNQFNRLKSVSLSVENKTLKVSLDERIALYTWCGEMMNSVDGLSKEEKCYFIDEAGYIFAEAPYFSGEVYFKFYGATDSKENTPIGSYFLADIFQKLILFKEALSHMGLKPVVLYKDKEENEDIKIFLSSANTLPNAPEIIFKADSDLEIIAENLQTALTTEPLQSNFKNKYSSLLYIDLRYGNKVYYKFK</sequence>
<gene>
    <name evidence="2" type="ORF">A3A91_02345</name>
</gene>
<keyword evidence="1" id="KW-0472">Membrane</keyword>
<evidence type="ECO:0000256" key="1">
    <source>
        <dbReference type="SAM" id="Phobius"/>
    </source>
</evidence>
<organism evidence="2 3">
    <name type="scientific">Candidatus Nomurabacteria bacterium RIFCSPLOWO2_01_FULL_36_16</name>
    <dbReference type="NCBI Taxonomy" id="1801767"/>
    <lineage>
        <taxon>Bacteria</taxon>
        <taxon>Candidatus Nomuraibacteriota</taxon>
    </lineage>
</organism>
<keyword evidence="1" id="KW-1133">Transmembrane helix</keyword>